<proteinExistence type="predicted"/>
<feature type="non-terminal residue" evidence="1">
    <location>
        <position position="21"/>
    </location>
</feature>
<dbReference type="AlphaFoldDB" id="A0A392UR32"/>
<comment type="caution">
    <text evidence="1">The sequence shown here is derived from an EMBL/GenBank/DDBJ whole genome shotgun (WGS) entry which is preliminary data.</text>
</comment>
<organism evidence="1 2">
    <name type="scientific">Trifolium medium</name>
    <dbReference type="NCBI Taxonomy" id="97028"/>
    <lineage>
        <taxon>Eukaryota</taxon>
        <taxon>Viridiplantae</taxon>
        <taxon>Streptophyta</taxon>
        <taxon>Embryophyta</taxon>
        <taxon>Tracheophyta</taxon>
        <taxon>Spermatophyta</taxon>
        <taxon>Magnoliopsida</taxon>
        <taxon>eudicotyledons</taxon>
        <taxon>Gunneridae</taxon>
        <taxon>Pentapetalae</taxon>
        <taxon>rosids</taxon>
        <taxon>fabids</taxon>
        <taxon>Fabales</taxon>
        <taxon>Fabaceae</taxon>
        <taxon>Papilionoideae</taxon>
        <taxon>50 kb inversion clade</taxon>
        <taxon>NPAAA clade</taxon>
        <taxon>Hologalegina</taxon>
        <taxon>IRL clade</taxon>
        <taxon>Trifolieae</taxon>
        <taxon>Trifolium</taxon>
    </lineage>
</organism>
<reference evidence="1 2" key="1">
    <citation type="journal article" date="2018" name="Front. Plant Sci.">
        <title>Red Clover (Trifolium pratense) and Zigzag Clover (T. medium) - A Picture of Genomic Similarities and Differences.</title>
        <authorList>
            <person name="Dluhosova J."/>
            <person name="Istvanek J."/>
            <person name="Nedelnik J."/>
            <person name="Repkova J."/>
        </authorList>
    </citation>
    <scope>NUCLEOTIDE SEQUENCE [LARGE SCALE GENOMIC DNA]</scope>
    <source>
        <strain evidence="2">cv. 10/8</strain>
        <tissue evidence="1">Leaf</tissue>
    </source>
</reference>
<accession>A0A392UR32</accession>
<protein>
    <submittedName>
        <fullName evidence="1">Uncharacterized protein</fullName>
    </submittedName>
</protein>
<keyword evidence="2" id="KW-1185">Reference proteome</keyword>
<evidence type="ECO:0000313" key="2">
    <source>
        <dbReference type="Proteomes" id="UP000265520"/>
    </source>
</evidence>
<evidence type="ECO:0000313" key="1">
    <source>
        <dbReference type="EMBL" id="MCI75308.1"/>
    </source>
</evidence>
<name>A0A392UR32_9FABA</name>
<sequence length="21" mass="2144">MVASTELFNESACVSEEGVAA</sequence>
<dbReference type="EMBL" id="LXQA010879649">
    <property type="protein sequence ID" value="MCI75308.1"/>
    <property type="molecule type" value="Genomic_DNA"/>
</dbReference>
<dbReference type="Proteomes" id="UP000265520">
    <property type="component" value="Unassembled WGS sequence"/>
</dbReference>